<reference evidence="3 4" key="1">
    <citation type="submission" date="2016-07" db="EMBL/GenBank/DDBJ databases">
        <title>Pervasive Adenine N6-methylation of Active Genes in Fungi.</title>
        <authorList>
            <consortium name="DOE Joint Genome Institute"/>
            <person name="Mondo S.J."/>
            <person name="Dannebaum R.O."/>
            <person name="Kuo R.C."/>
            <person name="Labutti K."/>
            <person name="Haridas S."/>
            <person name="Kuo A."/>
            <person name="Salamov A."/>
            <person name="Ahrendt S.R."/>
            <person name="Lipzen A."/>
            <person name="Sullivan W."/>
            <person name="Andreopoulos W.B."/>
            <person name="Clum A."/>
            <person name="Lindquist E."/>
            <person name="Daum C."/>
            <person name="Ramamoorthy G.K."/>
            <person name="Gryganskyi A."/>
            <person name="Culley D."/>
            <person name="Magnuson J.K."/>
            <person name="James T.Y."/>
            <person name="O'Malley M.A."/>
            <person name="Stajich J.E."/>
            <person name="Spatafora J.W."/>
            <person name="Visel A."/>
            <person name="Grigoriev I.V."/>
        </authorList>
    </citation>
    <scope>NUCLEOTIDE SEQUENCE [LARGE SCALE GENOMIC DNA]</scope>
    <source>
        <strain evidence="3 4">NRRL 3116</strain>
    </source>
</reference>
<proteinExistence type="predicted"/>
<name>A0A1Y2GLX8_9FUNG</name>
<feature type="region of interest" description="Disordered" evidence="1">
    <location>
        <begin position="119"/>
        <end position="141"/>
    </location>
</feature>
<dbReference type="Pfam" id="PF12898">
    <property type="entry name" value="Stc1"/>
    <property type="match status" value="1"/>
</dbReference>
<dbReference type="STRING" id="64571.A0A1Y2GLX8"/>
<accession>A0A1Y2GLX8</accession>
<sequence>MSAYYGGYRGKSTAGRAPNPAHNRQSPSLKGSDRVYCYGCEQEKPRLAFTETQLKKAGNLNPAKKHHIMCKTCTPEQPSKLKCNVCSKSLSLEKFSKTQRKRQEKATCKDCREMIDDDDSEADYDMEDDPDYFEGDIKDIL</sequence>
<feature type="domain" description="Stc1" evidence="2">
    <location>
        <begin position="37"/>
        <end position="112"/>
    </location>
</feature>
<dbReference type="RefSeq" id="XP_021881044.1">
    <property type="nucleotide sequence ID" value="XM_022027828.1"/>
</dbReference>
<dbReference type="OrthoDB" id="3514033at2759"/>
<dbReference type="Proteomes" id="UP000193648">
    <property type="component" value="Unassembled WGS sequence"/>
</dbReference>
<evidence type="ECO:0000313" key="4">
    <source>
        <dbReference type="Proteomes" id="UP000193648"/>
    </source>
</evidence>
<dbReference type="AlphaFoldDB" id="A0A1Y2GLX8"/>
<comment type="caution">
    <text evidence="3">The sequence shown here is derived from an EMBL/GenBank/DDBJ whole genome shotgun (WGS) entry which is preliminary data.</text>
</comment>
<dbReference type="FunCoup" id="A0A1Y2GLX8">
    <property type="interactions" value="7"/>
</dbReference>
<protein>
    <recommendedName>
        <fullName evidence="2">Stc1 domain-containing protein</fullName>
    </recommendedName>
</protein>
<dbReference type="GeneID" id="33569671"/>
<dbReference type="EMBL" id="MCFF01000020">
    <property type="protein sequence ID" value="ORZ14912.1"/>
    <property type="molecule type" value="Genomic_DNA"/>
</dbReference>
<feature type="compositionally biased region" description="Acidic residues" evidence="1">
    <location>
        <begin position="119"/>
        <end position="134"/>
    </location>
</feature>
<dbReference type="InParanoid" id="A0A1Y2GLX8"/>
<organism evidence="3 4">
    <name type="scientific">Lobosporangium transversale</name>
    <dbReference type="NCBI Taxonomy" id="64571"/>
    <lineage>
        <taxon>Eukaryota</taxon>
        <taxon>Fungi</taxon>
        <taxon>Fungi incertae sedis</taxon>
        <taxon>Mucoromycota</taxon>
        <taxon>Mortierellomycotina</taxon>
        <taxon>Mortierellomycetes</taxon>
        <taxon>Mortierellales</taxon>
        <taxon>Mortierellaceae</taxon>
        <taxon>Lobosporangium</taxon>
    </lineage>
</organism>
<keyword evidence="4" id="KW-1185">Reference proteome</keyword>
<feature type="region of interest" description="Disordered" evidence="1">
    <location>
        <begin position="1"/>
        <end position="31"/>
    </location>
</feature>
<dbReference type="InterPro" id="IPR024630">
    <property type="entry name" value="Stc1"/>
</dbReference>
<evidence type="ECO:0000256" key="1">
    <source>
        <dbReference type="SAM" id="MobiDB-lite"/>
    </source>
</evidence>
<gene>
    <name evidence="3" type="ORF">BCR41DRAFT_386757</name>
</gene>
<evidence type="ECO:0000259" key="2">
    <source>
        <dbReference type="Pfam" id="PF12898"/>
    </source>
</evidence>
<evidence type="ECO:0000313" key="3">
    <source>
        <dbReference type="EMBL" id="ORZ14912.1"/>
    </source>
</evidence>